<evidence type="ECO:0000313" key="4">
    <source>
        <dbReference type="Proteomes" id="UP000324897"/>
    </source>
</evidence>
<evidence type="ECO:0000256" key="1">
    <source>
        <dbReference type="SAM" id="MobiDB-lite"/>
    </source>
</evidence>
<dbReference type="EMBL" id="RWGY01000039">
    <property type="protein sequence ID" value="TVU12811.1"/>
    <property type="molecule type" value="Genomic_DNA"/>
</dbReference>
<organism evidence="3 4">
    <name type="scientific">Eragrostis curvula</name>
    <name type="common">weeping love grass</name>
    <dbReference type="NCBI Taxonomy" id="38414"/>
    <lineage>
        <taxon>Eukaryota</taxon>
        <taxon>Viridiplantae</taxon>
        <taxon>Streptophyta</taxon>
        <taxon>Embryophyta</taxon>
        <taxon>Tracheophyta</taxon>
        <taxon>Spermatophyta</taxon>
        <taxon>Magnoliopsida</taxon>
        <taxon>Liliopsida</taxon>
        <taxon>Poales</taxon>
        <taxon>Poaceae</taxon>
        <taxon>PACMAD clade</taxon>
        <taxon>Chloridoideae</taxon>
        <taxon>Eragrostideae</taxon>
        <taxon>Eragrostidinae</taxon>
        <taxon>Eragrostis</taxon>
    </lineage>
</organism>
<feature type="domain" description="F-box" evidence="2">
    <location>
        <begin position="36"/>
        <end position="75"/>
    </location>
</feature>
<dbReference type="Proteomes" id="UP000324897">
    <property type="component" value="Chromosome 3"/>
</dbReference>
<dbReference type="Gramene" id="TVU12811">
    <property type="protein sequence ID" value="TVU12811"/>
    <property type="gene ID" value="EJB05_46472"/>
</dbReference>
<reference evidence="3 4" key="1">
    <citation type="journal article" date="2019" name="Sci. Rep.">
        <title>A high-quality genome of Eragrostis curvula grass provides insights into Poaceae evolution and supports new strategies to enhance forage quality.</title>
        <authorList>
            <person name="Carballo J."/>
            <person name="Santos B.A.C.M."/>
            <person name="Zappacosta D."/>
            <person name="Garbus I."/>
            <person name="Selva J.P."/>
            <person name="Gallo C.A."/>
            <person name="Diaz A."/>
            <person name="Albertini E."/>
            <person name="Caccamo M."/>
            <person name="Echenique V."/>
        </authorList>
    </citation>
    <scope>NUCLEOTIDE SEQUENCE [LARGE SCALE GENOMIC DNA]</scope>
    <source>
        <strain evidence="4">cv. Victoria</strain>
        <tissue evidence="3">Leaf</tissue>
    </source>
</reference>
<dbReference type="InterPro" id="IPR036047">
    <property type="entry name" value="F-box-like_dom_sf"/>
</dbReference>
<dbReference type="CDD" id="cd09917">
    <property type="entry name" value="F-box_SF"/>
    <property type="match status" value="1"/>
</dbReference>
<dbReference type="SUPFAM" id="SSF81383">
    <property type="entry name" value="F-box domain"/>
    <property type="match status" value="1"/>
</dbReference>
<name>A0A5J9TQ72_9POAL</name>
<dbReference type="SMART" id="SM00256">
    <property type="entry name" value="FBOX"/>
    <property type="match status" value="1"/>
</dbReference>
<dbReference type="OrthoDB" id="599103at2759"/>
<accession>A0A5J9TQ72</accession>
<evidence type="ECO:0000259" key="2">
    <source>
        <dbReference type="SMART" id="SM00256"/>
    </source>
</evidence>
<dbReference type="Pfam" id="PF03478">
    <property type="entry name" value="Beta-prop_KIB1-4"/>
    <property type="match status" value="1"/>
</dbReference>
<dbReference type="InterPro" id="IPR001810">
    <property type="entry name" value="F-box_dom"/>
</dbReference>
<gene>
    <name evidence="3" type="ORF">EJB05_46472</name>
</gene>
<dbReference type="Pfam" id="PF00646">
    <property type="entry name" value="F-box"/>
    <property type="match status" value="1"/>
</dbReference>
<feature type="non-terminal residue" evidence="3">
    <location>
        <position position="1"/>
    </location>
</feature>
<protein>
    <recommendedName>
        <fullName evidence="2">F-box domain-containing protein</fullName>
    </recommendedName>
</protein>
<proteinExistence type="predicted"/>
<evidence type="ECO:0000313" key="3">
    <source>
        <dbReference type="EMBL" id="TVU12811.1"/>
    </source>
</evidence>
<keyword evidence="4" id="KW-1185">Reference proteome</keyword>
<feature type="region of interest" description="Disordered" evidence="1">
    <location>
        <begin position="1"/>
        <end position="34"/>
    </location>
</feature>
<dbReference type="AlphaFoldDB" id="A0A5J9TQ72"/>
<feature type="compositionally biased region" description="Basic residues" evidence="1">
    <location>
        <begin position="22"/>
        <end position="31"/>
    </location>
</feature>
<dbReference type="PANTHER" id="PTHR33110">
    <property type="entry name" value="F-BOX/KELCH-REPEAT PROTEIN-RELATED"/>
    <property type="match status" value="1"/>
</dbReference>
<comment type="caution">
    <text evidence="3">The sequence shown here is derived from an EMBL/GenBank/DDBJ whole genome shotgun (WGS) entry which is preliminary data.</text>
</comment>
<dbReference type="InterPro" id="IPR005174">
    <property type="entry name" value="KIB1-4_b-propeller"/>
</dbReference>
<sequence length="417" mass="46133">MAATSSSSTNGDNTDRISRSSSSKKKQKVSRRRPDLPLEVTEKILCCISLLESARLATVCKSWASTVSARLTIPHIFLYTPRDDANSDRCGHIVSVALDGTIGAAARHPPLSATVRSRVRSEDTKGLQCIGATPSGRLAFKNWWSLRLPLVNPVTGAVSEDIRIRQQRRVVVVAGGRRDSFLSSKDDNKLVLNWQDGAGRRWTSQTLRTAPARQIDKIVSVASCNGCFYALHKNGDVWKIDDTVPGPLVIDETVPAVEGLIDDDDQHFVPRATYLTNGHLLESDGEVLFVRRLLIVSKEVACPFCNHSLFDSVNVGFEVYRLDAKDRRWDKVGKLAGDRALFVSPASSFAVRASEMVGCMSNCVYFIKKKRYCSLCEADEGNTWGVYSMEERKVLFEYVFTEPGSCSAAMWFVPSVV</sequence>